<evidence type="ECO:0000256" key="5">
    <source>
        <dbReference type="ARBA" id="ARBA00022989"/>
    </source>
</evidence>
<gene>
    <name evidence="9" type="ORF">GGR05_000236</name>
</gene>
<evidence type="ECO:0000256" key="3">
    <source>
        <dbReference type="ARBA" id="ARBA00022475"/>
    </source>
</evidence>
<dbReference type="Pfam" id="PF01554">
    <property type="entry name" value="MatE"/>
    <property type="match status" value="2"/>
</dbReference>
<evidence type="ECO:0000256" key="7">
    <source>
        <dbReference type="SAM" id="MobiDB-lite"/>
    </source>
</evidence>
<comment type="caution">
    <text evidence="9">The sequence shown here is derived from an EMBL/GenBank/DDBJ whole genome shotgun (WGS) entry which is preliminary data.</text>
</comment>
<dbReference type="OrthoDB" id="9806302at2"/>
<dbReference type="NCBIfam" id="TIGR00797">
    <property type="entry name" value="matE"/>
    <property type="match status" value="1"/>
</dbReference>
<feature type="transmembrane region" description="Helical" evidence="8">
    <location>
        <begin position="212"/>
        <end position="237"/>
    </location>
</feature>
<dbReference type="GO" id="GO:0005886">
    <property type="term" value="C:plasma membrane"/>
    <property type="evidence" value="ECO:0007669"/>
    <property type="project" value="UniProtKB-SubCell"/>
</dbReference>
<dbReference type="InterPro" id="IPR002528">
    <property type="entry name" value="MATE_fam"/>
</dbReference>
<feature type="transmembrane region" description="Helical" evidence="8">
    <location>
        <begin position="111"/>
        <end position="133"/>
    </location>
</feature>
<feature type="transmembrane region" description="Helical" evidence="8">
    <location>
        <begin position="183"/>
        <end position="206"/>
    </location>
</feature>
<dbReference type="AlphaFoldDB" id="A0A7W6FSX4"/>
<evidence type="ECO:0000313" key="9">
    <source>
        <dbReference type="EMBL" id="MBB3934125.1"/>
    </source>
</evidence>
<dbReference type="RefSeq" id="WP_090961343.1">
    <property type="nucleotide sequence ID" value="NZ_FOOA01000004.1"/>
</dbReference>
<evidence type="ECO:0000256" key="2">
    <source>
        <dbReference type="ARBA" id="ARBA00022448"/>
    </source>
</evidence>
<dbReference type="PIRSF" id="PIRSF006603">
    <property type="entry name" value="DinF"/>
    <property type="match status" value="1"/>
</dbReference>
<keyword evidence="3" id="KW-1003">Cell membrane</keyword>
<dbReference type="GO" id="GO:0042910">
    <property type="term" value="F:xenobiotic transmembrane transporter activity"/>
    <property type="evidence" value="ECO:0007669"/>
    <property type="project" value="InterPro"/>
</dbReference>
<feature type="region of interest" description="Disordered" evidence="7">
    <location>
        <begin position="1"/>
        <end position="22"/>
    </location>
</feature>
<keyword evidence="5 8" id="KW-1133">Transmembrane helix</keyword>
<feature type="transmembrane region" description="Helical" evidence="8">
    <location>
        <begin position="435"/>
        <end position="456"/>
    </location>
</feature>
<keyword evidence="10" id="KW-1185">Reference proteome</keyword>
<sequence>MTDAAASAGLASPSPPQMDGRTHSLLSDPVVPLILRLAWPNLAVMLLQASTGLVETYWVGRLGPDALAGMALVFPVFMLMQMLSIGSMGGGISSAVARALGAGRRTDGDRVLFHGTVLLGGIGLAFSILALAFGRPFYAMLGARGGALDAAVTYSNIIFAGNVLLWVMNALASALRGTGDMRVPAAIAGLGVLLIVPLSPLLIYGYGPVPAMGVAGGGLAIVVFNAVGCAYLAWHILSGRSLLSLRAGRLEWRLFADILRVGALSSLTAIQTNVIFIVITSIVGRLAGEGALAGYGTAARLEYLLIPLTFGFGAPLVPLVGTNVGAGRIERAKRISFTGAAMAFAAAEIVGLLGAAFPSQWLGLFGSDPEMIATGSHYLAIVGPAFGFFGLGMGLYFAGQGAGRLAGPLAVTVLRTAIALGGAFLVLRMGGTSSIVFAAIAAGIVVYGLAMAAVTVRADWRSS</sequence>
<accession>A0A7W6FSX4</accession>
<comment type="subcellular location">
    <subcellularLocation>
        <location evidence="1">Cell inner membrane</location>
        <topology evidence="1">Multi-pass membrane protein</topology>
    </subcellularLocation>
</comment>
<feature type="transmembrane region" description="Helical" evidence="8">
    <location>
        <begin position="153"/>
        <end position="171"/>
    </location>
</feature>
<evidence type="ECO:0000256" key="4">
    <source>
        <dbReference type="ARBA" id="ARBA00022692"/>
    </source>
</evidence>
<evidence type="ECO:0000256" key="6">
    <source>
        <dbReference type="ARBA" id="ARBA00023136"/>
    </source>
</evidence>
<dbReference type="PANTHER" id="PTHR43549">
    <property type="entry name" value="MULTIDRUG RESISTANCE PROTEIN YPNP-RELATED"/>
    <property type="match status" value="1"/>
</dbReference>
<evidence type="ECO:0000313" key="10">
    <source>
        <dbReference type="Proteomes" id="UP000531216"/>
    </source>
</evidence>
<protein>
    <submittedName>
        <fullName evidence="9">Putative MATE family efflux protein</fullName>
    </submittedName>
</protein>
<dbReference type="EMBL" id="JACIDO010000001">
    <property type="protein sequence ID" value="MBB3934125.1"/>
    <property type="molecule type" value="Genomic_DNA"/>
</dbReference>
<organism evidence="9 10">
    <name type="scientific">Aureimonas phyllosphaerae</name>
    <dbReference type="NCBI Taxonomy" id="1166078"/>
    <lineage>
        <taxon>Bacteria</taxon>
        <taxon>Pseudomonadati</taxon>
        <taxon>Pseudomonadota</taxon>
        <taxon>Alphaproteobacteria</taxon>
        <taxon>Hyphomicrobiales</taxon>
        <taxon>Aurantimonadaceae</taxon>
        <taxon>Aureimonas</taxon>
    </lineage>
</organism>
<feature type="transmembrane region" description="Helical" evidence="8">
    <location>
        <begin position="409"/>
        <end position="429"/>
    </location>
</feature>
<dbReference type="GO" id="GO:0015297">
    <property type="term" value="F:antiporter activity"/>
    <property type="evidence" value="ECO:0007669"/>
    <property type="project" value="InterPro"/>
</dbReference>
<dbReference type="InterPro" id="IPR048279">
    <property type="entry name" value="MdtK-like"/>
</dbReference>
<dbReference type="InterPro" id="IPR052031">
    <property type="entry name" value="Membrane_Transporter-Flippase"/>
</dbReference>
<feature type="transmembrane region" description="Helical" evidence="8">
    <location>
        <begin position="303"/>
        <end position="325"/>
    </location>
</feature>
<name>A0A7W6FSX4_9HYPH</name>
<feature type="transmembrane region" description="Helical" evidence="8">
    <location>
        <begin position="337"/>
        <end position="357"/>
    </location>
</feature>
<feature type="transmembrane region" description="Helical" evidence="8">
    <location>
        <begin position="377"/>
        <end position="397"/>
    </location>
</feature>
<dbReference type="PANTHER" id="PTHR43549:SF3">
    <property type="entry name" value="MULTIDRUG RESISTANCE PROTEIN YPNP-RELATED"/>
    <property type="match status" value="1"/>
</dbReference>
<feature type="transmembrane region" description="Helical" evidence="8">
    <location>
        <begin position="66"/>
        <end position="90"/>
    </location>
</feature>
<feature type="transmembrane region" description="Helical" evidence="8">
    <location>
        <begin position="258"/>
        <end position="283"/>
    </location>
</feature>
<evidence type="ECO:0000256" key="8">
    <source>
        <dbReference type="SAM" id="Phobius"/>
    </source>
</evidence>
<keyword evidence="2" id="KW-0813">Transport</keyword>
<keyword evidence="6 8" id="KW-0472">Membrane</keyword>
<feature type="compositionally biased region" description="Low complexity" evidence="7">
    <location>
        <begin position="1"/>
        <end position="12"/>
    </location>
</feature>
<keyword evidence="4 8" id="KW-0812">Transmembrane</keyword>
<evidence type="ECO:0000256" key="1">
    <source>
        <dbReference type="ARBA" id="ARBA00004429"/>
    </source>
</evidence>
<dbReference type="Proteomes" id="UP000531216">
    <property type="component" value="Unassembled WGS sequence"/>
</dbReference>
<reference evidence="9 10" key="1">
    <citation type="submission" date="2020-08" db="EMBL/GenBank/DDBJ databases">
        <title>Genomic Encyclopedia of Type Strains, Phase IV (KMG-IV): sequencing the most valuable type-strain genomes for metagenomic binning, comparative biology and taxonomic classification.</title>
        <authorList>
            <person name="Goeker M."/>
        </authorList>
    </citation>
    <scope>NUCLEOTIDE SEQUENCE [LARGE SCALE GENOMIC DNA]</scope>
    <source>
        <strain evidence="9 10">DSM 25024</strain>
    </source>
</reference>
<proteinExistence type="predicted"/>